<evidence type="ECO:0000259" key="5">
    <source>
        <dbReference type="Pfam" id="PF03067"/>
    </source>
</evidence>
<keyword evidence="1 4" id="KW-0732">Signal</keyword>
<keyword evidence="3" id="KW-0472">Membrane</keyword>
<dbReference type="InterPro" id="IPR051024">
    <property type="entry name" value="GlcNAc_Chitin_IntDeg"/>
</dbReference>
<feature type="compositionally biased region" description="Low complexity" evidence="2">
    <location>
        <begin position="308"/>
        <end position="321"/>
    </location>
</feature>
<dbReference type="AlphaFoldDB" id="A0A919V311"/>
<protein>
    <recommendedName>
        <fullName evidence="5">Chitin-binding type-4 domain-containing protein</fullName>
    </recommendedName>
</protein>
<evidence type="ECO:0000313" key="6">
    <source>
        <dbReference type="EMBL" id="GII75825.1"/>
    </source>
</evidence>
<keyword evidence="3" id="KW-1133">Transmembrane helix</keyword>
<feature type="compositionally biased region" description="Low complexity" evidence="2">
    <location>
        <begin position="261"/>
        <end position="281"/>
    </location>
</feature>
<keyword evidence="3" id="KW-0812">Transmembrane</keyword>
<feature type="region of interest" description="Disordered" evidence="2">
    <location>
        <begin position="261"/>
        <end position="321"/>
    </location>
</feature>
<feature type="domain" description="Chitin-binding type-4" evidence="5">
    <location>
        <begin position="75"/>
        <end position="253"/>
    </location>
</feature>
<feature type="chain" id="PRO_5039148023" description="Chitin-binding type-4 domain-containing protein" evidence="4">
    <location>
        <begin position="26"/>
        <end position="369"/>
    </location>
</feature>
<reference evidence="6" key="1">
    <citation type="submission" date="2021-01" db="EMBL/GenBank/DDBJ databases">
        <title>Whole genome shotgun sequence of Sphaerisporangium rufum NBRC 109079.</title>
        <authorList>
            <person name="Komaki H."/>
            <person name="Tamura T."/>
        </authorList>
    </citation>
    <scope>NUCLEOTIDE SEQUENCE</scope>
    <source>
        <strain evidence="6">NBRC 109079</strain>
    </source>
</reference>
<evidence type="ECO:0000256" key="4">
    <source>
        <dbReference type="SAM" id="SignalP"/>
    </source>
</evidence>
<sequence>MKPLRAGTVAAVLAASLATALATPAAGSLAASATGSLAASAAGTPPAAWGATWSAARPVAMPATAAARPAAAAAHGALTSPVSRAAACGPQGGAAARSRACRAAVADSEPGALAGWDELRVPGVAGRDRRRIPDGRLCSAGLARFRGLDLARDDWPATELRAGARFAFRYRATIPHKGTFRMYLTRSGWPADRPLTWAALEPRPFLTVTDPPLAGGAYRMSGRLPAGRTGRQVIYTVWQNSDTPDTYYSCSDVVFTAARAAPGDRPAATGTPGKGTPDSGSSGTGTPGKGTPDTGSSDDGTPGKGTAGDDTGPAPGAPLGATAVAGRTAGAGGTAAPLLIGGAVLLAGAGVLVTLARRADRRGRRARRH</sequence>
<gene>
    <name evidence="6" type="ORF">Sru01_08070</name>
</gene>
<organism evidence="6 7">
    <name type="scientific">Sphaerisporangium rufum</name>
    <dbReference type="NCBI Taxonomy" id="1381558"/>
    <lineage>
        <taxon>Bacteria</taxon>
        <taxon>Bacillati</taxon>
        <taxon>Actinomycetota</taxon>
        <taxon>Actinomycetes</taxon>
        <taxon>Streptosporangiales</taxon>
        <taxon>Streptosporangiaceae</taxon>
        <taxon>Sphaerisporangium</taxon>
    </lineage>
</organism>
<comment type="caution">
    <text evidence="6">The sequence shown here is derived from an EMBL/GenBank/DDBJ whole genome shotgun (WGS) entry which is preliminary data.</text>
</comment>
<dbReference type="InterPro" id="IPR014756">
    <property type="entry name" value="Ig_E-set"/>
</dbReference>
<proteinExistence type="predicted"/>
<dbReference type="RefSeq" id="WP_239136871.1">
    <property type="nucleotide sequence ID" value="NZ_BOOU01000012.1"/>
</dbReference>
<dbReference type="CDD" id="cd21177">
    <property type="entry name" value="LPMO_AA10"/>
    <property type="match status" value="1"/>
</dbReference>
<evidence type="ECO:0000256" key="3">
    <source>
        <dbReference type="SAM" id="Phobius"/>
    </source>
</evidence>
<feature type="transmembrane region" description="Helical" evidence="3">
    <location>
        <begin position="335"/>
        <end position="356"/>
    </location>
</feature>
<dbReference type="InterPro" id="IPR004302">
    <property type="entry name" value="Cellulose/chitin-bd_N"/>
</dbReference>
<dbReference type="SUPFAM" id="SSF81296">
    <property type="entry name" value="E set domains"/>
    <property type="match status" value="1"/>
</dbReference>
<keyword evidence="7" id="KW-1185">Reference proteome</keyword>
<dbReference type="Gene3D" id="2.70.50.50">
    <property type="entry name" value="chitin-binding protein cbp21"/>
    <property type="match status" value="1"/>
</dbReference>
<dbReference type="Pfam" id="PF03067">
    <property type="entry name" value="LPMO_10"/>
    <property type="match status" value="1"/>
</dbReference>
<dbReference type="PANTHER" id="PTHR34823:SF1">
    <property type="entry name" value="CHITIN-BINDING TYPE-4 DOMAIN-CONTAINING PROTEIN"/>
    <property type="match status" value="1"/>
</dbReference>
<dbReference type="EMBL" id="BOOU01000012">
    <property type="protein sequence ID" value="GII75825.1"/>
    <property type="molecule type" value="Genomic_DNA"/>
</dbReference>
<evidence type="ECO:0000313" key="7">
    <source>
        <dbReference type="Proteomes" id="UP000655287"/>
    </source>
</evidence>
<accession>A0A919V311</accession>
<dbReference type="Proteomes" id="UP000655287">
    <property type="component" value="Unassembled WGS sequence"/>
</dbReference>
<feature type="signal peptide" evidence="4">
    <location>
        <begin position="1"/>
        <end position="25"/>
    </location>
</feature>
<dbReference type="PANTHER" id="PTHR34823">
    <property type="entry name" value="GLCNAC-BINDING PROTEIN A"/>
    <property type="match status" value="1"/>
</dbReference>
<name>A0A919V311_9ACTN</name>
<evidence type="ECO:0000256" key="1">
    <source>
        <dbReference type="ARBA" id="ARBA00022729"/>
    </source>
</evidence>
<evidence type="ECO:0000256" key="2">
    <source>
        <dbReference type="SAM" id="MobiDB-lite"/>
    </source>
</evidence>